<dbReference type="InterPro" id="IPR010946">
    <property type="entry name" value="GGGP_synth"/>
</dbReference>
<comment type="caution">
    <text evidence="9">Lacks conserved residue(s) required for the propagation of feature annotation.</text>
</comment>
<proteinExistence type="inferred from homology"/>
<feature type="binding site" evidence="9">
    <location>
        <position position="23"/>
    </location>
    <ligand>
        <name>Mg(2+)</name>
        <dbReference type="ChEBI" id="CHEBI:18420"/>
    </ligand>
</feature>
<dbReference type="EC" id="2.5.1.41" evidence="9"/>
<evidence type="ECO:0000256" key="7">
    <source>
        <dbReference type="ARBA" id="ARBA00023264"/>
    </source>
</evidence>
<dbReference type="RefSeq" id="WP_027885018.1">
    <property type="nucleotide sequence ID" value="NZ_BMWY01000004.1"/>
</dbReference>
<keyword evidence="2 9" id="KW-0808">Transferase</keyword>
<dbReference type="InterPro" id="IPR050064">
    <property type="entry name" value="IGPS_HisA/HisF"/>
</dbReference>
<evidence type="ECO:0000313" key="11">
    <source>
        <dbReference type="Proteomes" id="UP000615593"/>
    </source>
</evidence>
<feature type="binding site" evidence="9">
    <location>
        <begin position="224"/>
        <end position="225"/>
    </location>
    <ligand>
        <name>sn-glycerol 1-phosphate</name>
        <dbReference type="ChEBI" id="CHEBI:57685"/>
    </ligand>
</feature>
<dbReference type="EMBL" id="BMWY01000004">
    <property type="protein sequence ID" value="GGZ55510.1"/>
    <property type="molecule type" value="Genomic_DNA"/>
</dbReference>
<evidence type="ECO:0000256" key="8">
    <source>
        <dbReference type="ARBA" id="ARBA00047288"/>
    </source>
</evidence>
<evidence type="ECO:0000256" key="3">
    <source>
        <dbReference type="ARBA" id="ARBA00022723"/>
    </source>
</evidence>
<keyword evidence="7 9" id="KW-1208">Phospholipid metabolism</keyword>
<dbReference type="Proteomes" id="UP000615593">
    <property type="component" value="Unassembled WGS sequence"/>
</dbReference>
<keyword evidence="5 9" id="KW-0443">Lipid metabolism</keyword>
<evidence type="ECO:0000256" key="6">
    <source>
        <dbReference type="ARBA" id="ARBA00023209"/>
    </source>
</evidence>
<comment type="caution">
    <text evidence="10">The sequence shown here is derived from an EMBL/GenBank/DDBJ whole genome shotgun (WGS) entry which is preliminary data.</text>
</comment>
<dbReference type="PANTHER" id="PTHR21235">
    <property type="entry name" value="IMIDAZOLE GLYCEROL PHOSPHATE SYNTHASE SUBUNIT HISF/H IGP SYNTHASE SUBUNIT HISF/H"/>
    <property type="match status" value="1"/>
</dbReference>
<comment type="similarity">
    <text evidence="9">Belongs to the GGGP/HepGP synthase family. Group II subfamily.</text>
</comment>
<gene>
    <name evidence="10" type="primary">pcrB</name>
    <name evidence="10" type="ORF">GCM10008088_16350</name>
</gene>
<comment type="function">
    <text evidence="9">Prenyltransferase that catalyzes the transfer of the geranylgeranyl moiety of geranylgeranyl diphosphate (GGPP) to the C3 hydroxyl of sn-glycerol-1-phosphate (G1P).</text>
</comment>
<dbReference type="PANTHER" id="PTHR21235:SF22">
    <property type="entry name" value="GERANYLGERANYLGLYCERYL PHOSPHATE SYNTHASE"/>
    <property type="match status" value="1"/>
</dbReference>
<feature type="binding site" evidence="9">
    <location>
        <begin position="171"/>
        <end position="177"/>
    </location>
    <ligand>
        <name>sn-glycerol 1-phosphate</name>
        <dbReference type="ChEBI" id="CHEBI:57685"/>
    </ligand>
</feature>
<evidence type="ECO:0000256" key="9">
    <source>
        <dbReference type="HAMAP-Rule" id="MF_00112"/>
    </source>
</evidence>
<dbReference type="InterPro" id="IPR008205">
    <property type="entry name" value="GGGP_HepGP_synthase"/>
</dbReference>
<protein>
    <recommendedName>
        <fullName evidence="9">Geranylgeranylglyceryl phosphate synthase</fullName>
        <shortName evidence="9">GGGP synthase</shortName>
        <shortName evidence="9">GGGPS</shortName>
        <ecNumber evidence="9">2.5.1.41</ecNumber>
    </recommendedName>
    <alternativeName>
        <fullName evidence="9">(S)-3-O-geranylgeranylglyceryl phosphate synthase</fullName>
    </alternativeName>
    <alternativeName>
        <fullName evidence="9">Phosphoglycerol geranylgeranyltransferase</fullName>
    </alternativeName>
</protein>
<dbReference type="GeneID" id="94369298"/>
<evidence type="ECO:0000256" key="1">
    <source>
        <dbReference type="ARBA" id="ARBA00022516"/>
    </source>
</evidence>
<dbReference type="Gene3D" id="3.20.20.390">
    <property type="entry name" value="FMN-linked oxidoreductases"/>
    <property type="match status" value="1"/>
</dbReference>
<comment type="catalytic activity">
    <reaction evidence="8 9">
        <text>sn-glycerol 1-phosphate + (2E,6E,10E)-geranylgeranyl diphosphate = sn-3-O-(geranylgeranyl)glycerol 1-phosphate + diphosphate</text>
        <dbReference type="Rhea" id="RHEA:23404"/>
        <dbReference type="ChEBI" id="CHEBI:33019"/>
        <dbReference type="ChEBI" id="CHEBI:57677"/>
        <dbReference type="ChEBI" id="CHEBI:57685"/>
        <dbReference type="ChEBI" id="CHEBI:58756"/>
        <dbReference type="EC" id="2.5.1.41"/>
    </reaction>
</comment>
<keyword evidence="3 9" id="KW-0479">Metal-binding</keyword>
<evidence type="ECO:0000256" key="4">
    <source>
        <dbReference type="ARBA" id="ARBA00022842"/>
    </source>
</evidence>
<comment type="cofactor">
    <cofactor evidence="9">
        <name>Mg(2+)</name>
        <dbReference type="ChEBI" id="CHEBI:18420"/>
    </cofactor>
</comment>
<dbReference type="InterPro" id="IPR038597">
    <property type="entry name" value="GGGP/HepGP_synthase_sf"/>
</dbReference>
<evidence type="ECO:0000256" key="2">
    <source>
        <dbReference type="ARBA" id="ARBA00022679"/>
    </source>
</evidence>
<feature type="binding site" evidence="9">
    <location>
        <position position="51"/>
    </location>
    <ligand>
        <name>Mg(2+)</name>
        <dbReference type="ChEBI" id="CHEBI:18420"/>
    </ligand>
</feature>
<dbReference type="SUPFAM" id="SSF51395">
    <property type="entry name" value="FMN-linked oxidoreductases"/>
    <property type="match status" value="1"/>
</dbReference>
<reference evidence="11" key="1">
    <citation type="journal article" date="2019" name="Int. J. Syst. Evol. Microbiol.">
        <title>The Global Catalogue of Microorganisms (GCM) 10K type strain sequencing project: providing services to taxonomists for standard genome sequencing and annotation.</title>
        <authorList>
            <consortium name="The Broad Institute Genomics Platform"/>
            <consortium name="The Broad Institute Genome Sequencing Center for Infectious Disease"/>
            <person name="Wu L."/>
            <person name="Ma J."/>
        </authorList>
    </citation>
    <scope>NUCLEOTIDE SEQUENCE [LARGE SCALE GENOMIC DNA]</scope>
    <source>
        <strain evidence="11">KCTC 12708</strain>
    </source>
</reference>
<keyword evidence="11" id="KW-1185">Reference proteome</keyword>
<feature type="binding site" evidence="9">
    <location>
        <begin position="202"/>
        <end position="203"/>
    </location>
    <ligand>
        <name>sn-glycerol 1-phosphate</name>
        <dbReference type="ChEBI" id="CHEBI:57685"/>
    </ligand>
</feature>
<name>A0ABQ3BRW2_9FLAO</name>
<dbReference type="Pfam" id="PF01884">
    <property type="entry name" value="PcrB"/>
    <property type="match status" value="1"/>
</dbReference>
<accession>A0ABQ3BRW2</accession>
<dbReference type="NCBIfam" id="NF003198">
    <property type="entry name" value="PRK04169.1-2"/>
    <property type="match status" value="1"/>
</dbReference>
<dbReference type="HAMAP" id="MF_00112">
    <property type="entry name" value="GGGP_HepGP_synthase"/>
    <property type="match status" value="1"/>
</dbReference>
<keyword evidence="4 9" id="KW-0460">Magnesium</keyword>
<evidence type="ECO:0000313" key="10">
    <source>
        <dbReference type="EMBL" id="GGZ55510.1"/>
    </source>
</evidence>
<sequence>MKKKKELLRIFQTSDRLLAILIDPDKVDFSKLENLIQHLPKTTTHLFVGGSTVEENLTEKLVCQLKAKTPLPIFIFPGDYTQITNEADALLFLSLLSGRNPEFLIEQQVKSVEKLKNTSLEIIPTAYLLIDGGRETSVQRVSQTLPMKQDNIQAIVNTALAGEYSGKQLIYLEAGSGASTKVSTVIISAVKKEVSIPIIVGGGIRSKKEIEEAYQAGATMVVVGTAFEDNPEFFTSASKTVEVSK</sequence>
<keyword evidence="1 9" id="KW-0444">Lipid biosynthesis</keyword>
<keyword evidence="6 9" id="KW-0594">Phospholipid biosynthesis</keyword>
<organism evidence="10 11">
    <name type="scientific">Mesonia mobilis</name>
    <dbReference type="NCBI Taxonomy" id="369791"/>
    <lineage>
        <taxon>Bacteria</taxon>
        <taxon>Pseudomonadati</taxon>
        <taxon>Bacteroidota</taxon>
        <taxon>Flavobacteriia</taxon>
        <taxon>Flavobacteriales</taxon>
        <taxon>Flavobacteriaceae</taxon>
        <taxon>Mesonia</taxon>
    </lineage>
</organism>
<dbReference type="NCBIfam" id="TIGR01768">
    <property type="entry name" value="GGGP-family"/>
    <property type="match status" value="1"/>
</dbReference>
<evidence type="ECO:0000256" key="5">
    <source>
        <dbReference type="ARBA" id="ARBA00023098"/>
    </source>
</evidence>
<dbReference type="NCBIfam" id="TIGR01769">
    <property type="entry name" value="GGGP"/>
    <property type="match status" value="1"/>
</dbReference>